<proteinExistence type="predicted"/>
<dbReference type="InterPro" id="IPR050312">
    <property type="entry name" value="IolE/XylAMocC-like"/>
</dbReference>
<accession>A0A9X5BIW2</accession>
<dbReference type="Pfam" id="PF01261">
    <property type="entry name" value="AP_endonuc_2"/>
    <property type="match status" value="1"/>
</dbReference>
<evidence type="ECO:0000313" key="2">
    <source>
        <dbReference type="EMBL" id="NBJ94593.1"/>
    </source>
</evidence>
<dbReference type="Gene3D" id="3.20.20.150">
    <property type="entry name" value="Divalent-metal-dependent TIM barrel enzymes"/>
    <property type="match status" value="1"/>
</dbReference>
<keyword evidence="3" id="KW-1185">Reference proteome</keyword>
<evidence type="ECO:0000313" key="3">
    <source>
        <dbReference type="Proteomes" id="UP001154420"/>
    </source>
</evidence>
<dbReference type="Proteomes" id="UP001154420">
    <property type="component" value="Unassembled WGS sequence"/>
</dbReference>
<evidence type="ECO:0000259" key="1">
    <source>
        <dbReference type="Pfam" id="PF01261"/>
    </source>
</evidence>
<comment type="caution">
    <text evidence="2">The sequence shown here is derived from an EMBL/GenBank/DDBJ whole genome shotgun (WGS) entry which is preliminary data.</text>
</comment>
<dbReference type="InterPro" id="IPR036237">
    <property type="entry name" value="Xyl_isomerase-like_sf"/>
</dbReference>
<keyword evidence="2" id="KW-0413">Isomerase</keyword>
<protein>
    <submittedName>
        <fullName evidence="2">Sugar phosphate isomerase/epimerase</fullName>
    </submittedName>
</protein>
<dbReference type="SUPFAM" id="SSF51658">
    <property type="entry name" value="Xylose isomerase-like"/>
    <property type="match status" value="1"/>
</dbReference>
<dbReference type="AlphaFoldDB" id="A0A9X5BIW2"/>
<name>A0A9X5BIW2_9FIRM</name>
<dbReference type="EMBL" id="QZDT01000043">
    <property type="protein sequence ID" value="NBJ94593.1"/>
    <property type="molecule type" value="Genomic_DNA"/>
</dbReference>
<reference evidence="2" key="1">
    <citation type="submission" date="2018-09" db="EMBL/GenBank/DDBJ databases">
        <title>Murine metabolic-syndrome-specific gut microbial biobank.</title>
        <authorList>
            <person name="Liu C."/>
        </authorList>
    </citation>
    <scope>NUCLEOTIDE SEQUENCE</scope>
    <source>
        <strain evidence="2">D42-62</strain>
    </source>
</reference>
<dbReference type="PANTHER" id="PTHR12110">
    <property type="entry name" value="HYDROXYPYRUVATE ISOMERASE"/>
    <property type="match status" value="1"/>
</dbReference>
<gene>
    <name evidence="2" type="ORF">D5281_18940</name>
</gene>
<organism evidence="2 3">
    <name type="scientific">Parablautia muri</name>
    <dbReference type="NCBI Taxonomy" id="2320879"/>
    <lineage>
        <taxon>Bacteria</taxon>
        <taxon>Bacillati</taxon>
        <taxon>Bacillota</taxon>
        <taxon>Clostridia</taxon>
        <taxon>Lachnospirales</taxon>
        <taxon>Lachnospiraceae</taxon>
        <taxon>Parablautia</taxon>
    </lineage>
</organism>
<dbReference type="InterPro" id="IPR013022">
    <property type="entry name" value="Xyl_isomerase-like_TIM-brl"/>
</dbReference>
<feature type="domain" description="Xylose isomerase-like TIM barrel" evidence="1">
    <location>
        <begin position="23"/>
        <end position="219"/>
    </location>
</feature>
<dbReference type="GO" id="GO:0016853">
    <property type="term" value="F:isomerase activity"/>
    <property type="evidence" value="ECO:0007669"/>
    <property type="project" value="UniProtKB-KW"/>
</dbReference>
<sequence>MDMSGFGMFSWFSYQLPIQQRLQMIRSAGFDAVSLWWGDELEDKNSQPEMARKLGLDIDYVHAPCSNPNDLWADGLNGDDYLRTIASCISDCEHYDIPTVVMHITRLSSKPPITQIGLERMKRLVNFSEKKKINLALENLDSIQHLDYVYENIKSEYLGFCYDSGHEYFNHRDADCLSRYGNKLFAVHLDDNCGDDDIHLLPYDGDIKWDIIKQKLKECSDIRYLTLEVDFNRNHEKSSLYKDLSANEFLALAYERILLLK</sequence>